<dbReference type="AlphaFoldDB" id="A0A370B4J1"/>
<gene>
    <name evidence="2" type="ORF">DVH02_18185</name>
</gene>
<accession>A0A370B4J1</accession>
<evidence type="ECO:0000256" key="1">
    <source>
        <dbReference type="SAM" id="MobiDB-lite"/>
    </source>
</evidence>
<name>A0A370B4J1_9ACTN</name>
<organism evidence="2 3">
    <name type="scientific">Streptomyces corynorhini</name>
    <dbReference type="NCBI Taxonomy" id="2282652"/>
    <lineage>
        <taxon>Bacteria</taxon>
        <taxon>Bacillati</taxon>
        <taxon>Actinomycetota</taxon>
        <taxon>Actinomycetes</taxon>
        <taxon>Kitasatosporales</taxon>
        <taxon>Streptomycetaceae</taxon>
        <taxon>Streptomyces</taxon>
    </lineage>
</organism>
<dbReference type="Proteomes" id="UP000253741">
    <property type="component" value="Unassembled WGS sequence"/>
</dbReference>
<proteinExistence type="predicted"/>
<feature type="compositionally biased region" description="Basic and acidic residues" evidence="1">
    <location>
        <begin position="94"/>
        <end position="108"/>
    </location>
</feature>
<comment type="caution">
    <text evidence="2">The sequence shown here is derived from an EMBL/GenBank/DDBJ whole genome shotgun (WGS) entry which is preliminary data.</text>
</comment>
<reference evidence="2 3" key="1">
    <citation type="submission" date="2018-07" db="EMBL/GenBank/DDBJ databases">
        <title>Streptomyces species from bats.</title>
        <authorList>
            <person name="Dunlap C."/>
        </authorList>
    </citation>
    <scope>NUCLEOTIDE SEQUENCE [LARGE SCALE GENOMIC DNA]</scope>
    <source>
        <strain evidence="2 3">AC230</strain>
    </source>
</reference>
<dbReference type="OrthoDB" id="7941913at2"/>
<protein>
    <submittedName>
        <fullName evidence="2">Uncharacterized protein</fullName>
    </submittedName>
</protein>
<evidence type="ECO:0000313" key="2">
    <source>
        <dbReference type="EMBL" id="RDG36730.1"/>
    </source>
</evidence>
<sequence>MREPRAPSPTADADGTAAERPPRTAGAKPHIRVLTGATGQGLFHVSRGSSEGPSRENAAPHATVRHRAPRSASPRERRTAARAGEVRVGQTRAGEVRADETRAGETRAGEVTARTTEPLFPYDTCAPIPDHPAQAVETAKKVG</sequence>
<feature type="region of interest" description="Disordered" evidence="1">
    <location>
        <begin position="1"/>
        <end position="143"/>
    </location>
</feature>
<dbReference type="EMBL" id="QQNA01000140">
    <property type="protein sequence ID" value="RDG36730.1"/>
    <property type="molecule type" value="Genomic_DNA"/>
</dbReference>
<dbReference type="RefSeq" id="WP_114624873.1">
    <property type="nucleotide sequence ID" value="NZ_QQNA01000140.1"/>
</dbReference>
<evidence type="ECO:0000313" key="3">
    <source>
        <dbReference type="Proteomes" id="UP000253741"/>
    </source>
</evidence>
<keyword evidence="3" id="KW-1185">Reference proteome</keyword>